<accession>A0ABS7JQT2</accession>
<keyword evidence="4" id="KW-1185">Reference proteome</keyword>
<feature type="transmembrane region" description="Helical" evidence="2">
    <location>
        <begin position="69"/>
        <end position="90"/>
    </location>
</feature>
<keyword evidence="2" id="KW-1133">Transmembrane helix</keyword>
<name>A0ABS7JQT2_9SPHN</name>
<feature type="transmembrane region" description="Helical" evidence="2">
    <location>
        <begin position="39"/>
        <end position="57"/>
    </location>
</feature>
<feature type="region of interest" description="Disordered" evidence="1">
    <location>
        <begin position="1"/>
        <end position="21"/>
    </location>
</feature>
<keyword evidence="2" id="KW-0472">Membrane</keyword>
<protein>
    <submittedName>
        <fullName evidence="3">Uncharacterized protein</fullName>
    </submittedName>
</protein>
<proteinExistence type="predicted"/>
<evidence type="ECO:0000256" key="2">
    <source>
        <dbReference type="SAM" id="Phobius"/>
    </source>
</evidence>
<sequence length="92" mass="10796">MSHRRKRPGKRKQANKSKGRTKTVRIWGREVPFRPKIGLFWLVIGFPLFFGFRILGQSASGDMENMNRYFWWAVAMTVIFALIGMFTKVLDD</sequence>
<evidence type="ECO:0000256" key="1">
    <source>
        <dbReference type="SAM" id="MobiDB-lite"/>
    </source>
</evidence>
<comment type="caution">
    <text evidence="3">The sequence shown here is derived from an EMBL/GenBank/DDBJ whole genome shotgun (WGS) entry which is preliminary data.</text>
</comment>
<gene>
    <name evidence="3" type="ORF">K3181_00910</name>
</gene>
<reference evidence="3 4" key="1">
    <citation type="submission" date="2021-08" db="EMBL/GenBank/DDBJ databases">
        <title>Comparative Genomics Analysis of the Genus Qipengyuania Reveals Extensive Genetic Diversity and Metabolic Versatility, Including the Description of Fifteen Novel Species.</title>
        <authorList>
            <person name="Liu Y."/>
        </authorList>
    </citation>
    <scope>NUCLEOTIDE SEQUENCE [LARGE SCALE GENOMIC DNA]</scope>
    <source>
        <strain evidence="3 4">YG27</strain>
    </source>
</reference>
<dbReference type="EMBL" id="JAIGNU010000001">
    <property type="protein sequence ID" value="MBX7499999.1"/>
    <property type="molecule type" value="Genomic_DNA"/>
</dbReference>
<evidence type="ECO:0000313" key="3">
    <source>
        <dbReference type="EMBL" id="MBX7499999.1"/>
    </source>
</evidence>
<organism evidence="3 4">
    <name type="scientific">Qipengyuania mesophila</name>
    <dbReference type="NCBI Taxonomy" id="2867246"/>
    <lineage>
        <taxon>Bacteria</taxon>
        <taxon>Pseudomonadati</taxon>
        <taxon>Pseudomonadota</taxon>
        <taxon>Alphaproteobacteria</taxon>
        <taxon>Sphingomonadales</taxon>
        <taxon>Erythrobacteraceae</taxon>
        <taxon>Qipengyuania</taxon>
    </lineage>
</organism>
<dbReference type="RefSeq" id="WP_221599942.1">
    <property type="nucleotide sequence ID" value="NZ_JAIGNU010000001.1"/>
</dbReference>
<keyword evidence="2" id="KW-0812">Transmembrane</keyword>
<dbReference type="Proteomes" id="UP000782554">
    <property type="component" value="Unassembled WGS sequence"/>
</dbReference>
<evidence type="ECO:0000313" key="4">
    <source>
        <dbReference type="Proteomes" id="UP000782554"/>
    </source>
</evidence>